<protein>
    <submittedName>
        <fullName evidence="1">AHH domain-containing protein</fullName>
    </submittedName>
</protein>
<dbReference type="Proteomes" id="UP001177120">
    <property type="component" value="Unassembled WGS sequence"/>
</dbReference>
<proteinExistence type="predicted"/>
<evidence type="ECO:0000313" key="1">
    <source>
        <dbReference type="EMBL" id="MBN2908698.1"/>
    </source>
</evidence>
<dbReference type="InterPro" id="IPR032871">
    <property type="entry name" value="AHH_dom_containing"/>
</dbReference>
<accession>A0ABS2WGL2</accession>
<dbReference type="EMBL" id="JAFHAP010000004">
    <property type="protein sequence ID" value="MBN2908698.1"/>
    <property type="molecule type" value="Genomic_DNA"/>
</dbReference>
<comment type="caution">
    <text evidence="1">The sequence shown here is derived from an EMBL/GenBank/DDBJ whole genome shotgun (WGS) entry which is preliminary data.</text>
</comment>
<organism evidence="1 2">
    <name type="scientific">Polycladomyces zharkentensis</name>
    <dbReference type="NCBI Taxonomy" id="2807616"/>
    <lineage>
        <taxon>Bacteria</taxon>
        <taxon>Bacillati</taxon>
        <taxon>Bacillota</taxon>
        <taxon>Bacilli</taxon>
        <taxon>Bacillales</taxon>
        <taxon>Thermoactinomycetaceae</taxon>
        <taxon>Polycladomyces</taxon>
    </lineage>
</organism>
<evidence type="ECO:0000313" key="2">
    <source>
        <dbReference type="Proteomes" id="UP001177120"/>
    </source>
</evidence>
<name>A0ABS2WGL2_9BACL</name>
<keyword evidence="2" id="KW-1185">Reference proteome</keyword>
<reference evidence="1" key="1">
    <citation type="journal article" date="2024" name="Int. J. Syst. Evol. Microbiol.">
        <title>Polycladomyces zharkentensis sp. nov., a novel thermophilic cellulose- and starch-degrading member of the Bacillota from a geothermal aquifer in Kazakhstan.</title>
        <authorList>
            <person name="Mashzhan A."/>
            <person name="Kistaubayeva A."/>
            <person name="Javier-Lopez R."/>
            <person name="Bissenova U."/>
            <person name="Bissenbay A."/>
            <person name="Birkeland N.K."/>
        </authorList>
    </citation>
    <scope>NUCLEOTIDE SEQUENCE</scope>
    <source>
        <strain evidence="1">ZKZ2T</strain>
    </source>
</reference>
<sequence>MHSLPGICWGQQKRLALFCAIRGEILRGQSSVLARRLIQAGYPKPGPWYAAHHIVPGNETENADAVQARAIFDQFMLDPNRSYSHLDDPINDAVNGVWLPQRRGLGTEAYHPEIHTDLGVKVGKI</sequence>
<dbReference type="RefSeq" id="WP_205493032.1">
    <property type="nucleotide sequence ID" value="NZ_JAFHAP010000004.1"/>
</dbReference>
<dbReference type="Pfam" id="PF14412">
    <property type="entry name" value="AHH"/>
    <property type="match status" value="1"/>
</dbReference>
<gene>
    <name evidence="1" type="ORF">JQC72_04080</name>
</gene>